<reference evidence="2" key="1">
    <citation type="submission" date="2023-10" db="EMBL/GenBank/DDBJ databases">
        <authorList>
            <person name="Chen Y."/>
            <person name="Shah S."/>
            <person name="Dougan E. K."/>
            <person name="Thang M."/>
            <person name="Chan C."/>
        </authorList>
    </citation>
    <scope>NUCLEOTIDE SEQUENCE [LARGE SCALE GENOMIC DNA]</scope>
</reference>
<keyword evidence="3" id="KW-1185">Reference proteome</keyword>
<feature type="compositionally biased region" description="Basic and acidic residues" evidence="1">
    <location>
        <begin position="67"/>
        <end position="76"/>
    </location>
</feature>
<gene>
    <name evidence="2" type="ORF">PCOR1329_LOCUS8304</name>
</gene>
<dbReference type="Proteomes" id="UP001189429">
    <property type="component" value="Unassembled WGS sequence"/>
</dbReference>
<evidence type="ECO:0000256" key="1">
    <source>
        <dbReference type="SAM" id="MobiDB-lite"/>
    </source>
</evidence>
<name>A0ABN9Q2V3_9DINO</name>
<dbReference type="EMBL" id="CAUYUJ010002271">
    <property type="protein sequence ID" value="CAK0800018.1"/>
    <property type="molecule type" value="Genomic_DNA"/>
</dbReference>
<proteinExistence type="predicted"/>
<evidence type="ECO:0000313" key="2">
    <source>
        <dbReference type="EMBL" id="CAK0800018.1"/>
    </source>
</evidence>
<feature type="compositionally biased region" description="Basic and acidic residues" evidence="1">
    <location>
        <begin position="37"/>
        <end position="59"/>
    </location>
</feature>
<evidence type="ECO:0000313" key="3">
    <source>
        <dbReference type="Proteomes" id="UP001189429"/>
    </source>
</evidence>
<accession>A0ABN9Q2V3</accession>
<sequence length="101" mass="11367">MEPPHKYRSLACGQSDFVDGKVPLWALYAKVNFDSLESEHGRNADEEAPRADEEKKADEQPATSDLRGPKKERCEETEPEQEQSTVIDCIIVSSSDDEGIW</sequence>
<comment type="caution">
    <text evidence="2">The sequence shown here is derived from an EMBL/GenBank/DDBJ whole genome shotgun (WGS) entry which is preliminary data.</text>
</comment>
<protein>
    <submittedName>
        <fullName evidence="2">Uncharacterized protein</fullName>
    </submittedName>
</protein>
<organism evidence="2 3">
    <name type="scientific">Prorocentrum cordatum</name>
    <dbReference type="NCBI Taxonomy" id="2364126"/>
    <lineage>
        <taxon>Eukaryota</taxon>
        <taxon>Sar</taxon>
        <taxon>Alveolata</taxon>
        <taxon>Dinophyceae</taxon>
        <taxon>Prorocentrales</taxon>
        <taxon>Prorocentraceae</taxon>
        <taxon>Prorocentrum</taxon>
    </lineage>
</organism>
<feature type="region of interest" description="Disordered" evidence="1">
    <location>
        <begin position="36"/>
        <end position="101"/>
    </location>
</feature>